<dbReference type="InterPro" id="IPR027417">
    <property type="entry name" value="P-loop_NTPase"/>
</dbReference>
<dbReference type="InterPro" id="IPR011545">
    <property type="entry name" value="DEAD/DEAH_box_helicase_dom"/>
</dbReference>
<keyword evidence="4" id="KW-1185">Reference proteome</keyword>
<gene>
    <name evidence="3" type="ORF">cyc_03968</name>
</gene>
<feature type="compositionally biased region" description="Polar residues" evidence="1">
    <location>
        <begin position="325"/>
        <end position="338"/>
    </location>
</feature>
<reference evidence="3 4" key="1">
    <citation type="journal article" date="2016" name="BMC Genomics">
        <title>Comparative genomics reveals Cyclospora cayetanensis possesses coccidia-like metabolism and invasion components but unique surface antigens.</title>
        <authorList>
            <person name="Liu S."/>
            <person name="Wang L."/>
            <person name="Zheng H."/>
            <person name="Xu Z."/>
            <person name="Roellig D.M."/>
            <person name="Li N."/>
            <person name="Frace M.A."/>
            <person name="Tang K."/>
            <person name="Arrowood M.J."/>
            <person name="Moss D.M."/>
            <person name="Zhang L."/>
            <person name="Feng Y."/>
            <person name="Xiao L."/>
        </authorList>
    </citation>
    <scope>NUCLEOTIDE SEQUENCE [LARGE SCALE GENOMIC DNA]</scope>
    <source>
        <strain evidence="3 4">CHN_HEN01</strain>
    </source>
</reference>
<dbReference type="GO" id="GO:0003676">
    <property type="term" value="F:nucleic acid binding"/>
    <property type="evidence" value="ECO:0007669"/>
    <property type="project" value="InterPro"/>
</dbReference>
<dbReference type="AlphaFoldDB" id="A0A1D3D7Y3"/>
<evidence type="ECO:0000256" key="1">
    <source>
        <dbReference type="SAM" id="MobiDB-lite"/>
    </source>
</evidence>
<feature type="compositionally biased region" description="Basic and acidic residues" evidence="1">
    <location>
        <begin position="234"/>
        <end position="246"/>
    </location>
</feature>
<evidence type="ECO:0000259" key="2">
    <source>
        <dbReference type="Pfam" id="PF00270"/>
    </source>
</evidence>
<dbReference type="InParanoid" id="A0A1D3D7Y3"/>
<dbReference type="VEuPathDB" id="ToxoDB:cyc_03968"/>
<dbReference type="Gene3D" id="3.40.50.300">
    <property type="entry name" value="P-loop containing nucleotide triphosphate hydrolases"/>
    <property type="match status" value="1"/>
</dbReference>
<name>A0A1D3D7Y3_9EIME</name>
<comment type="caution">
    <text evidence="3">The sequence shown here is derived from an EMBL/GenBank/DDBJ whole genome shotgun (WGS) entry which is preliminary data.</text>
</comment>
<dbReference type="VEuPathDB" id="ToxoDB:LOC34620574"/>
<feature type="compositionally biased region" description="Basic and acidic residues" evidence="1">
    <location>
        <begin position="51"/>
        <end position="91"/>
    </location>
</feature>
<protein>
    <recommendedName>
        <fullName evidence="2">DEAD/DEAH-box helicase domain-containing protein</fullName>
    </recommendedName>
</protein>
<dbReference type="EMBL" id="JROU02000350">
    <property type="protein sequence ID" value="OEH79553.1"/>
    <property type="molecule type" value="Genomic_DNA"/>
</dbReference>
<feature type="region of interest" description="Disordered" evidence="1">
    <location>
        <begin position="19"/>
        <end position="408"/>
    </location>
</feature>
<feature type="compositionally biased region" description="Basic and acidic residues" evidence="1">
    <location>
        <begin position="31"/>
        <end position="40"/>
    </location>
</feature>
<dbReference type="SUPFAM" id="SSF52540">
    <property type="entry name" value="P-loop containing nucleoside triphosphate hydrolases"/>
    <property type="match status" value="1"/>
</dbReference>
<dbReference type="Proteomes" id="UP000095192">
    <property type="component" value="Unassembled WGS sequence"/>
</dbReference>
<organism evidence="3 4">
    <name type="scientific">Cyclospora cayetanensis</name>
    <dbReference type="NCBI Taxonomy" id="88456"/>
    <lineage>
        <taxon>Eukaryota</taxon>
        <taxon>Sar</taxon>
        <taxon>Alveolata</taxon>
        <taxon>Apicomplexa</taxon>
        <taxon>Conoidasida</taxon>
        <taxon>Coccidia</taxon>
        <taxon>Eucoccidiorida</taxon>
        <taxon>Eimeriorina</taxon>
        <taxon>Eimeriidae</taxon>
        <taxon>Cyclospora</taxon>
    </lineage>
</organism>
<accession>A0A1D3D7Y3</accession>
<dbReference type="Pfam" id="PF00270">
    <property type="entry name" value="DEAD"/>
    <property type="match status" value="1"/>
</dbReference>
<feature type="compositionally biased region" description="Basic and acidic residues" evidence="1">
    <location>
        <begin position="100"/>
        <end position="166"/>
    </location>
</feature>
<evidence type="ECO:0000313" key="4">
    <source>
        <dbReference type="Proteomes" id="UP000095192"/>
    </source>
</evidence>
<feature type="domain" description="DEAD/DEAH-box helicase" evidence="2">
    <location>
        <begin position="475"/>
        <end position="512"/>
    </location>
</feature>
<feature type="compositionally biased region" description="Acidic residues" evidence="1">
    <location>
        <begin position="396"/>
        <end position="408"/>
    </location>
</feature>
<dbReference type="GO" id="GO:0005524">
    <property type="term" value="F:ATP binding"/>
    <property type="evidence" value="ECO:0007669"/>
    <property type="project" value="InterPro"/>
</dbReference>
<proteinExistence type="predicted"/>
<sequence>MPGDVGDWKSLEGAAAVGEASLSVGGMEQDLGTRKHGSEGKKKHPTSSSRNKGEDDSRLKSEGRRLKEAERKRRSSKERSKERSKEAKKSSGESQRVHKSARDEQKEDRNGHSHRKDRDSRSDGDPRQKLDERDRDRERSHQKDGKSEDESRLAEKKRQEKGSPRDLRRHGSRRHSEQEEKRKHRRREQQVSERHRKCSKRASSDHRHGDGKEESERRHASHKRKRSTTPSSSSRERDHGNKESKKLKSGGEGAGERLPESPAPPHASELTASDASVVVEPPAVPLPTTPRGVSPACPISPETAYSVAAPTDVKQAKESPPAVLSTPQETSRHPQQQEPPLEQVAAASSRRSPSPPCGGMRYKSRSNSRGRERRSPSYGAYRGRSISEEKPPADTPEVDPEGEESEDEVFDLSLTGGRFSELLEQEVSCSVVGGDQASIPEPADTLDSCKDGQRALLDARVVENLKKMKCRWLLPIQRYAIPIVGKGHDLLGCAATGCGKTLAFLAPLVSRVLSCEGLFRPHFPGSHAQVSRVPRLLSARVKLRHRRL</sequence>
<evidence type="ECO:0000313" key="3">
    <source>
        <dbReference type="EMBL" id="OEH79553.1"/>
    </source>
</evidence>
<feature type="compositionally biased region" description="Basic and acidic residues" evidence="1">
    <location>
        <begin position="202"/>
        <end position="218"/>
    </location>
</feature>